<dbReference type="EMBL" id="AXCR01000009">
    <property type="protein sequence ID" value="KJR83663.1"/>
    <property type="molecule type" value="Genomic_DNA"/>
</dbReference>
<dbReference type="GeneID" id="27662339"/>
<feature type="compositionally biased region" description="Polar residues" evidence="1">
    <location>
        <begin position="44"/>
        <end position="57"/>
    </location>
</feature>
<feature type="region of interest" description="Disordered" evidence="1">
    <location>
        <begin position="352"/>
        <end position="388"/>
    </location>
</feature>
<proteinExistence type="predicted"/>
<dbReference type="OrthoDB" id="5419315at2759"/>
<dbReference type="KEGG" id="ssck:SPSK_00082"/>
<feature type="compositionally biased region" description="Low complexity" evidence="1">
    <location>
        <begin position="528"/>
        <end position="557"/>
    </location>
</feature>
<name>A0A0F2M1S1_SPOSC</name>
<evidence type="ECO:0000313" key="3">
    <source>
        <dbReference type="Proteomes" id="UP000033710"/>
    </source>
</evidence>
<reference evidence="2 3" key="1">
    <citation type="journal article" date="2014" name="BMC Genomics">
        <title>Comparative genomics of the major fungal agents of human and animal Sporotrichosis: Sporothrix schenckii and Sporothrix brasiliensis.</title>
        <authorList>
            <person name="Teixeira M.M."/>
            <person name="de Almeida L.G."/>
            <person name="Kubitschek-Barreira P."/>
            <person name="Alves F.L."/>
            <person name="Kioshima E.S."/>
            <person name="Abadio A.K."/>
            <person name="Fernandes L."/>
            <person name="Derengowski L.S."/>
            <person name="Ferreira K.S."/>
            <person name="Souza R.C."/>
            <person name="Ruiz J.C."/>
            <person name="de Andrade N.C."/>
            <person name="Paes H.C."/>
            <person name="Nicola A.M."/>
            <person name="Albuquerque P."/>
            <person name="Gerber A.L."/>
            <person name="Martins V.P."/>
            <person name="Peconick L.D."/>
            <person name="Neto A.V."/>
            <person name="Chaucanez C.B."/>
            <person name="Silva P.A."/>
            <person name="Cunha O.L."/>
            <person name="de Oliveira F.F."/>
            <person name="dos Santos T.C."/>
            <person name="Barros A.L."/>
            <person name="Soares M.A."/>
            <person name="de Oliveira L.M."/>
            <person name="Marini M.M."/>
            <person name="Villalobos-Duno H."/>
            <person name="Cunha M.M."/>
            <person name="de Hoog S."/>
            <person name="da Silveira J.F."/>
            <person name="Henrissat B."/>
            <person name="Nino-Vega G.A."/>
            <person name="Cisalpino P.S."/>
            <person name="Mora-Montes H.M."/>
            <person name="Almeida S.R."/>
            <person name="Stajich J.E."/>
            <person name="Lopes-Bezerra L.M."/>
            <person name="Vasconcelos A.T."/>
            <person name="Felipe M.S."/>
        </authorList>
    </citation>
    <scope>NUCLEOTIDE SEQUENCE [LARGE SCALE GENOMIC DNA]</scope>
    <source>
        <strain evidence="2 3">1099-18</strain>
    </source>
</reference>
<dbReference type="Proteomes" id="UP000033710">
    <property type="component" value="Unassembled WGS sequence"/>
</dbReference>
<dbReference type="RefSeq" id="XP_016586339.1">
    <property type="nucleotide sequence ID" value="XM_016727062.1"/>
</dbReference>
<gene>
    <name evidence="2" type="ORF">SPSK_00082</name>
</gene>
<evidence type="ECO:0000256" key="1">
    <source>
        <dbReference type="SAM" id="MobiDB-lite"/>
    </source>
</evidence>
<organism evidence="2 3">
    <name type="scientific">Sporothrix schenckii 1099-18</name>
    <dbReference type="NCBI Taxonomy" id="1397361"/>
    <lineage>
        <taxon>Eukaryota</taxon>
        <taxon>Fungi</taxon>
        <taxon>Dikarya</taxon>
        <taxon>Ascomycota</taxon>
        <taxon>Pezizomycotina</taxon>
        <taxon>Sordariomycetes</taxon>
        <taxon>Sordariomycetidae</taxon>
        <taxon>Ophiostomatales</taxon>
        <taxon>Ophiostomataceae</taxon>
        <taxon>Sporothrix</taxon>
    </lineage>
</organism>
<feature type="region of interest" description="Disordered" evidence="1">
    <location>
        <begin position="39"/>
        <end position="64"/>
    </location>
</feature>
<protein>
    <submittedName>
        <fullName evidence="2">Uncharacterized protein</fullName>
    </submittedName>
</protein>
<accession>A0A0F2M1S1</accession>
<comment type="caution">
    <text evidence="2">The sequence shown here is derived from an EMBL/GenBank/DDBJ whole genome shotgun (WGS) entry which is preliminary data.</text>
</comment>
<feature type="region of interest" description="Disordered" evidence="1">
    <location>
        <begin position="528"/>
        <end position="571"/>
    </location>
</feature>
<dbReference type="PANTHER" id="PTHR37540:SF5">
    <property type="entry name" value="TRANSCRIPTION FACTOR DOMAIN-CONTAINING PROTEIN"/>
    <property type="match status" value="1"/>
</dbReference>
<sequence length="819" mass="89806">MRLSPSFRLPTNCLVRGGACGYPVKANCATSSGNGKNGGLENFHGTSQSHENDGGQSTNTTTETTQDMSLSALTAKRSYSNDLGNAAKDNSSMIEFEPSFRMPYHSIPSALLSYLQKDPFDSMPITMPLRSMELFHHMMHFRILTRSLVPKNPNNSYNATALRDAGFFRSNILLAAMHYSWINGGLSGMEETYIYHKIEAIRLVNEHISDPAWTEQCANIIAALALAESGIGDIIAAEAHLGGLLTLINWRKPDELRGRWHGLFQRLILVASTFVAASKSHTAWKPRDTRSGDGERPVLQFAYPDTANVNAAEFDDTQLSPFYFEMKPNYGASNPGLETISMTNALQRLSSLPDEPKQAEHVYPSGSRKATRSASSTHADRPSPINTSLTDFAEEITVDQELTQVLLLETESYLTSLLFRPHAPPFAMTLGRQMYQPPERLTSMNSIPHSHPELRVGVDEHVTNTLMRSQVVMDMGGDMGPFLTDFDLGLLSITGFQDAGNGNFSSYHDVNSTNSNNTSGGIVSMVPSPSTSHTTVSTNHSSHSAHEAYSAAASPSAINTPPPAAAFPQAGQQPAINGFSSNFSPNTGYFDGVLQPTLHSSATHSWSAAAYLYLHTFLADLWLPPPPSRCLPPNYPSPTQSYIDRELCRWLLDRICDELDRTRESMKLGTYSCGLWIWQVLVGAYAVANTRREDEQAAREKSAGSQAQPATGVANDSAINPILLDQAGIDFEGQKIPSAATPFMSQRFAPATPSVVPPEYYLGAWFRTQMRIWADALDAPHWNDAKRHASTVAWPQKIWHGDAVLEELWSRSMAGQGSP</sequence>
<evidence type="ECO:0000313" key="2">
    <source>
        <dbReference type="EMBL" id="KJR83663.1"/>
    </source>
</evidence>
<dbReference type="VEuPathDB" id="FungiDB:SPSK_00082"/>
<dbReference type="AlphaFoldDB" id="A0A0F2M1S1"/>
<reference evidence="2 3" key="2">
    <citation type="journal article" date="2015" name="Eukaryot. Cell">
        <title>Asexual propagation of a virulent clone complex in a human and feline outbreak of sporotrichosis.</title>
        <authorList>
            <person name="Teixeira Mde M."/>
            <person name="Rodrigues A.M."/>
            <person name="Tsui C.K."/>
            <person name="de Almeida L.G."/>
            <person name="Van Diepeningen A.D."/>
            <person name="van den Ende B.G."/>
            <person name="Fernandes G.F."/>
            <person name="Kano R."/>
            <person name="Hamelin R.C."/>
            <person name="Lopes-Bezerra L.M."/>
            <person name="Vasconcelos A.T."/>
            <person name="de Hoog S."/>
            <person name="de Camargo Z.P."/>
            <person name="Felipe M.S."/>
        </authorList>
    </citation>
    <scope>NUCLEOTIDE SEQUENCE [LARGE SCALE GENOMIC DNA]</scope>
    <source>
        <strain evidence="2 3">1099-18</strain>
    </source>
</reference>
<dbReference type="PANTHER" id="PTHR37540">
    <property type="entry name" value="TRANSCRIPTION FACTOR (ACR-2), PUTATIVE-RELATED-RELATED"/>
    <property type="match status" value="1"/>
</dbReference>